<feature type="transmembrane region" description="Helical" evidence="1">
    <location>
        <begin position="144"/>
        <end position="163"/>
    </location>
</feature>
<dbReference type="EMBL" id="CAXDID020000095">
    <property type="protein sequence ID" value="CAL6024284.1"/>
    <property type="molecule type" value="Genomic_DNA"/>
</dbReference>
<evidence type="ECO:0000256" key="1">
    <source>
        <dbReference type="SAM" id="Phobius"/>
    </source>
</evidence>
<sequence>MASINPKMRPQLRHVLDCGIFDTEITRFNTNLAINGYFDVILQNQKIMNAKLGSVDTDMQIKNGINDEILVHRFEMLKESVGDTHILKNCRILYQRKTHRQNTTAQNTLIQRTIFRIRYTDILLLNNSVLVADIRENFCFRMTLYYTIIQGWFILVFFVGTITTSNANEKSY</sequence>
<keyword evidence="1" id="KW-0812">Transmembrane</keyword>
<comment type="caution">
    <text evidence="2">The sequence shown here is derived from an EMBL/GenBank/DDBJ whole genome shotgun (WGS) entry which is preliminary data.</text>
</comment>
<keyword evidence="4" id="KW-1185">Reference proteome</keyword>
<evidence type="ECO:0000313" key="4">
    <source>
        <dbReference type="Proteomes" id="UP001642409"/>
    </source>
</evidence>
<keyword evidence="1" id="KW-0472">Membrane</keyword>
<organism evidence="2">
    <name type="scientific">Hexamita inflata</name>
    <dbReference type="NCBI Taxonomy" id="28002"/>
    <lineage>
        <taxon>Eukaryota</taxon>
        <taxon>Metamonada</taxon>
        <taxon>Diplomonadida</taxon>
        <taxon>Hexamitidae</taxon>
        <taxon>Hexamitinae</taxon>
        <taxon>Hexamita</taxon>
    </lineage>
</organism>
<name>A0AA86R111_9EUKA</name>
<evidence type="ECO:0000313" key="2">
    <source>
        <dbReference type="EMBL" id="CAI9964911.1"/>
    </source>
</evidence>
<reference evidence="2" key="1">
    <citation type="submission" date="2023-06" db="EMBL/GenBank/DDBJ databases">
        <authorList>
            <person name="Kurt Z."/>
        </authorList>
    </citation>
    <scope>NUCLEOTIDE SEQUENCE</scope>
</reference>
<keyword evidence="1" id="KW-1133">Transmembrane helix</keyword>
<gene>
    <name evidence="3" type="ORF">HINF_LOCUS29542</name>
    <name evidence="2" type="ORF">HINF_LOCUS52556</name>
</gene>
<reference evidence="3 4" key="2">
    <citation type="submission" date="2024-07" db="EMBL/GenBank/DDBJ databases">
        <authorList>
            <person name="Akdeniz Z."/>
        </authorList>
    </citation>
    <scope>NUCLEOTIDE SEQUENCE [LARGE SCALE GENOMIC DNA]</scope>
</reference>
<dbReference type="EMBL" id="CATOUU010000983">
    <property type="protein sequence ID" value="CAI9964911.1"/>
    <property type="molecule type" value="Genomic_DNA"/>
</dbReference>
<protein>
    <submittedName>
        <fullName evidence="3">Hypothetical_protein</fullName>
    </submittedName>
</protein>
<evidence type="ECO:0000313" key="3">
    <source>
        <dbReference type="EMBL" id="CAL6024284.1"/>
    </source>
</evidence>
<accession>A0AA86R111</accession>
<dbReference type="AlphaFoldDB" id="A0AA86R111"/>
<dbReference type="Proteomes" id="UP001642409">
    <property type="component" value="Unassembled WGS sequence"/>
</dbReference>
<proteinExistence type="predicted"/>